<evidence type="ECO:0000313" key="2">
    <source>
        <dbReference type="Proteomes" id="UP000002875"/>
    </source>
</evidence>
<gene>
    <name evidence="1" type="ordered locus">Emtol_1193</name>
</gene>
<dbReference type="Proteomes" id="UP000002875">
    <property type="component" value="Chromosome"/>
</dbReference>
<proteinExistence type="predicted"/>
<evidence type="ECO:0000313" key="1">
    <source>
        <dbReference type="EMBL" id="AFK02342.1"/>
    </source>
</evidence>
<name>A0ABM5MYY1_EMTOG</name>
<sequence>MLKKNDKRSFLMMSGFLKYLFFCMCFMLCVHIHVYAQVDNNNLESKHNFKGIEIGKVQFNLNSLIYIKNNEYFNEIADGYTLIGYYVNPSIGYEVHKKVQIKAGVFVRKEYGYNGLKEIEPTFTVQVKQKDWRFLFGNIEGNINHRMIEPLVSFERLLNQPLEHGFQAKYEKKDTFFDGWLDWQQTTIAGRTNQERIWAGVSFYSPSISIRDFKVQALTQASVLHLGGQNIQSLQPVRTLMNPALGLRLKKAFSGQSSVTMDNYYVGYFESPLQGSGYYMNTYWKNQKYQVGFSYWFGSFFNAPFGNDLMQSSSRKFNNEGYYENRRNLLIMRLVKDWSLSEKVNISLRIEPYYDFNHKLFEHSEGLYLSCKL</sequence>
<organism evidence="1 2">
    <name type="scientific">Emticicia oligotrophica (strain DSM 17448 / CIP 109782 / MTCC 6937 / GPTSA100-15)</name>
    <dbReference type="NCBI Taxonomy" id="929562"/>
    <lineage>
        <taxon>Bacteria</taxon>
        <taxon>Pseudomonadati</taxon>
        <taxon>Bacteroidota</taxon>
        <taxon>Cytophagia</taxon>
        <taxon>Cytophagales</taxon>
        <taxon>Leadbetterellaceae</taxon>
        <taxon>Emticicia</taxon>
    </lineage>
</organism>
<reference evidence="1 2" key="1">
    <citation type="submission" date="2011-07" db="EMBL/GenBank/DDBJ databases">
        <title>The complete genome of chromosome of Emticicia oligotrophica DSM 17448.</title>
        <authorList>
            <consortium name="US DOE Joint Genome Institute (JGI-PGF)"/>
            <person name="Lucas S."/>
            <person name="Han J."/>
            <person name="Lapidus A."/>
            <person name="Bruce D."/>
            <person name="Goodwin L."/>
            <person name="Pitluck S."/>
            <person name="Peters L."/>
            <person name="Kyrpides N."/>
            <person name="Mavromatis K."/>
            <person name="Ivanova N."/>
            <person name="Ovchinnikova G."/>
            <person name="Teshima H."/>
            <person name="Detter J.C."/>
            <person name="Tapia R."/>
            <person name="Han C."/>
            <person name="Land M."/>
            <person name="Hauser L."/>
            <person name="Markowitz V."/>
            <person name="Cheng J.-F."/>
            <person name="Hugenholtz P."/>
            <person name="Woyke T."/>
            <person name="Wu D."/>
            <person name="Tindall B."/>
            <person name="Pomrenke H."/>
            <person name="Brambilla E."/>
            <person name="Klenk H.-P."/>
            <person name="Eisen J.A."/>
        </authorList>
    </citation>
    <scope>NUCLEOTIDE SEQUENCE [LARGE SCALE GENOMIC DNA]</scope>
    <source>
        <strain evidence="1 2">DSM 17448</strain>
    </source>
</reference>
<keyword evidence="2" id="KW-1185">Reference proteome</keyword>
<evidence type="ECO:0008006" key="3">
    <source>
        <dbReference type="Google" id="ProtNLM"/>
    </source>
</evidence>
<dbReference type="EMBL" id="CP002961">
    <property type="protein sequence ID" value="AFK02342.1"/>
    <property type="molecule type" value="Genomic_DNA"/>
</dbReference>
<accession>A0ABM5MYY1</accession>
<dbReference type="RefSeq" id="WP_015028042.1">
    <property type="nucleotide sequence ID" value="NC_018748.1"/>
</dbReference>
<protein>
    <recommendedName>
        <fullName evidence="3">DUF4421 domain-containing protein</fullName>
    </recommendedName>
</protein>